<dbReference type="Gene3D" id="3.40.920.10">
    <property type="entry name" value="Pyruvate-ferredoxin oxidoreductase, PFOR, domain III"/>
    <property type="match status" value="1"/>
</dbReference>
<dbReference type="GO" id="GO:0016903">
    <property type="term" value="F:oxidoreductase activity, acting on the aldehyde or oxo group of donors"/>
    <property type="evidence" value="ECO:0007669"/>
    <property type="project" value="InterPro"/>
</dbReference>
<reference evidence="3 4" key="1">
    <citation type="journal article" date="2016" name="Nat. Microbiol.">
        <title>Genomic inference of the metabolism of cosmopolitan subsurface Archaea, Hadesarchaea.</title>
        <authorList>
            <person name="Baker B.J."/>
            <person name="Saw J.H."/>
            <person name="Lind A.E."/>
            <person name="Lazar C.S."/>
            <person name="Hinrichs K.-U."/>
            <person name="Teske A.P."/>
            <person name="Ettema T.J."/>
        </authorList>
    </citation>
    <scope>NUCLEOTIDE SEQUENCE [LARGE SCALE GENOMIC DNA]</scope>
</reference>
<dbReference type="InterPro" id="IPR019752">
    <property type="entry name" value="Pyrv/ketoisovalerate_OxRed_cat"/>
</dbReference>
<dbReference type="InterPro" id="IPR052198">
    <property type="entry name" value="IorB_Oxidoreductase"/>
</dbReference>
<keyword evidence="1" id="KW-0560">Oxidoreductase</keyword>
<dbReference type="SUPFAM" id="SSF53323">
    <property type="entry name" value="Pyruvate-ferredoxin oxidoreductase, PFOR, domain III"/>
    <property type="match status" value="1"/>
</dbReference>
<evidence type="ECO:0000313" key="4">
    <source>
        <dbReference type="Proteomes" id="UP000074294"/>
    </source>
</evidence>
<evidence type="ECO:0000259" key="2">
    <source>
        <dbReference type="Pfam" id="PF01558"/>
    </source>
</evidence>
<evidence type="ECO:0000313" key="3">
    <source>
        <dbReference type="EMBL" id="KUO40496.1"/>
    </source>
</evidence>
<comment type="caution">
    <text evidence="3">The sequence shown here is derived from an EMBL/GenBank/DDBJ whole genome shotgun (WGS) entry which is preliminary data.</text>
</comment>
<dbReference type="EMBL" id="LQMQ01000040">
    <property type="protein sequence ID" value="KUO40496.1"/>
    <property type="molecule type" value="Genomic_DNA"/>
</dbReference>
<protein>
    <recommendedName>
        <fullName evidence="2">Pyruvate/ketoisovalerate oxidoreductase catalytic domain-containing protein</fullName>
    </recommendedName>
</protein>
<organism evidence="3 4">
    <name type="scientific">Hadarchaeum yellowstonense</name>
    <dbReference type="NCBI Taxonomy" id="1776334"/>
    <lineage>
        <taxon>Archaea</taxon>
        <taxon>Methanobacteriati</taxon>
        <taxon>Candidatus Hadarchaeota</taxon>
        <taxon>Candidatus Hadarchaeia</taxon>
        <taxon>Candidatus Hadarchaeales</taxon>
        <taxon>Candidatus Hadarchaeaceae</taxon>
        <taxon>Candidatus Hadarchaeum</taxon>
    </lineage>
</organism>
<name>A0A147JVE1_HADYE</name>
<dbReference type="InterPro" id="IPR002869">
    <property type="entry name" value="Pyrv_flavodox_OxRed_cen"/>
</dbReference>
<dbReference type="PANTHER" id="PTHR43854">
    <property type="entry name" value="INDOLEPYRUVATE OXIDOREDUCTASE SUBUNIT IORB"/>
    <property type="match status" value="1"/>
</dbReference>
<dbReference type="PANTHER" id="PTHR43854:SF1">
    <property type="entry name" value="INDOLEPYRUVATE OXIDOREDUCTASE SUBUNIT IORB"/>
    <property type="match status" value="1"/>
</dbReference>
<dbReference type="STRING" id="1776334.APZ16_05265"/>
<accession>A0A147JVE1</accession>
<dbReference type="Pfam" id="PF01558">
    <property type="entry name" value="POR"/>
    <property type="match status" value="1"/>
</dbReference>
<evidence type="ECO:0000256" key="1">
    <source>
        <dbReference type="ARBA" id="ARBA00023002"/>
    </source>
</evidence>
<proteinExistence type="predicted"/>
<feature type="domain" description="Pyruvate/ketoisovalerate oxidoreductase catalytic" evidence="2">
    <location>
        <begin position="12"/>
        <end position="193"/>
    </location>
</feature>
<dbReference type="Proteomes" id="UP000074294">
    <property type="component" value="Unassembled WGS sequence"/>
</dbReference>
<gene>
    <name evidence="3" type="ORF">APZ16_05265</name>
</gene>
<dbReference type="AlphaFoldDB" id="A0A147JVE1"/>
<sequence length="197" mass="20806">MTELNLIIAGVGGQGSILASHMVAMAAIREGLRARVGETFGAAMRGGAVASHVRIGKGVNAPLIPRGGADIVLAMEPLEGLRNVVSFLRKGGLLLTNTHEWLPVDVNIGRANYPSLQSIKEAVEQLGGRMIAIDGTSLAQQAGDVRTLNVVMLGALAATGKLPISTETLKQIIMENVPRKTVEMNMRAFELGFNSLK</sequence>